<gene>
    <name evidence="3" type="ORF">SAMN05216245_10338</name>
</gene>
<feature type="chain" id="PRO_5011767264" evidence="2">
    <location>
        <begin position="25"/>
        <end position="239"/>
    </location>
</feature>
<feature type="transmembrane region" description="Helical" evidence="1">
    <location>
        <begin position="213"/>
        <end position="233"/>
    </location>
</feature>
<organism evidence="3 4">
    <name type="scientific">Succiniclasticum ruminis DSM 9236</name>
    <dbReference type="NCBI Taxonomy" id="1123323"/>
    <lineage>
        <taxon>Bacteria</taxon>
        <taxon>Bacillati</taxon>
        <taxon>Bacillota</taxon>
        <taxon>Negativicutes</taxon>
        <taxon>Acidaminococcales</taxon>
        <taxon>Acidaminococcaceae</taxon>
        <taxon>Succiniclasticum</taxon>
    </lineage>
</organism>
<sequence>MKKVNCWLYRLFFLVALFCLFAHAAFATPAIPVDRDEFSIGNTVTAEFTAYGVKAQHTGYKEEIKDSRIFYTRRGTADPGQPLRFTLAAKQSLQGAVQELEVTMQPYAEMNRYAGKKLEKFYRKIKGTAGKRLNVNMEYTLPKNSRLLVATVQLKDYYKNGNQVLPRYTTVEYELNVVGFAEANATQLSGKTVKKVNDSKGKLMIIEKKGTDAAVAAAGIGIPVLAALLYWFIHKRGKK</sequence>
<keyword evidence="1" id="KW-0472">Membrane</keyword>
<dbReference type="EMBL" id="FONL01000003">
    <property type="protein sequence ID" value="SFE23780.1"/>
    <property type="molecule type" value="Genomic_DNA"/>
</dbReference>
<evidence type="ECO:0000313" key="4">
    <source>
        <dbReference type="Proteomes" id="UP000198896"/>
    </source>
</evidence>
<dbReference type="Proteomes" id="UP000198896">
    <property type="component" value="Unassembled WGS sequence"/>
</dbReference>
<reference evidence="3 4" key="1">
    <citation type="submission" date="2016-10" db="EMBL/GenBank/DDBJ databases">
        <authorList>
            <person name="de Groot N.N."/>
        </authorList>
    </citation>
    <scope>NUCLEOTIDE SEQUENCE [LARGE SCALE GENOMIC DNA]</scope>
    <source>
        <strain evidence="3 4">DSM 9236</strain>
    </source>
</reference>
<name>A0A1I1Z0G3_9FIRM</name>
<keyword evidence="1" id="KW-1133">Transmembrane helix</keyword>
<keyword evidence="2" id="KW-0732">Signal</keyword>
<protein>
    <submittedName>
        <fullName evidence="3">Uncharacterized protein</fullName>
    </submittedName>
</protein>
<dbReference type="STRING" id="1123323.SAMN05216245_10338"/>
<dbReference type="RefSeq" id="WP_093912883.1">
    <property type="nucleotide sequence ID" value="NZ_FONL01000003.1"/>
</dbReference>
<evidence type="ECO:0000256" key="2">
    <source>
        <dbReference type="SAM" id="SignalP"/>
    </source>
</evidence>
<keyword evidence="4" id="KW-1185">Reference proteome</keyword>
<keyword evidence="1" id="KW-0812">Transmembrane</keyword>
<dbReference type="OrthoDB" id="9827400at2"/>
<dbReference type="AlphaFoldDB" id="A0A1I1Z0G3"/>
<accession>A0A1I1Z0G3</accession>
<evidence type="ECO:0000313" key="3">
    <source>
        <dbReference type="EMBL" id="SFE23780.1"/>
    </source>
</evidence>
<proteinExistence type="predicted"/>
<evidence type="ECO:0000256" key="1">
    <source>
        <dbReference type="SAM" id="Phobius"/>
    </source>
</evidence>
<feature type="signal peptide" evidence="2">
    <location>
        <begin position="1"/>
        <end position="24"/>
    </location>
</feature>